<dbReference type="Proteomes" id="UP000244803">
    <property type="component" value="Chromosome 1"/>
</dbReference>
<reference evidence="2" key="1">
    <citation type="submission" date="2022-07" db="EMBL/GenBank/DDBJ databases">
        <title>Evaluation of T. orientalis genome assembly methods using nanopore sequencing and analysis of variation between genomes.</title>
        <authorList>
            <person name="Yam J."/>
            <person name="Micallef M.L."/>
            <person name="Liu M."/>
            <person name="Djordjevic S.P."/>
            <person name="Bogema D.R."/>
            <person name="Jenkins C."/>
        </authorList>
    </citation>
    <scope>NUCLEOTIDE SEQUENCE</scope>
    <source>
        <strain evidence="2">Fish Creek</strain>
    </source>
</reference>
<evidence type="ECO:0000256" key="1">
    <source>
        <dbReference type="SAM" id="MobiDB-lite"/>
    </source>
</evidence>
<name>A0A976M4P1_THEOR</name>
<sequence length="758" mass="86988">MFRFIYSLKRHTFHDLKYLSFTNRYYRTKYRKKVTIELNKPSIYEDRRTAPSKLLKANLFTPESAGYRELSMLCFWIVNYGYADYAILTRYVQCAIDNIRKLKIKGIALIFHAVSKYLYDNDVTLIESDKIEDSERENKSRQLLIARCVQMILDSSPLLPNLFVNAVPKDLGMISLSIMNIYQMFINECNIEIVNSLSIDTISNQKTNENTISQPENLKRISTIVNKLLQRLSQEIIPKMPFCELDEFAAYAKAFSKLNTDWSNHFMRELSHEISSLLMEKIEDLEMLAKNKFIGEDLIEQLNKLPRDLATITCSFSKSNTSNMMFWERSSTVMSMLLKMKDKNYGIRELDITTLTLLCTSISKHVDVRPIVEEMLNILPQPTLESPTKNEDNSGILVGFNTSIRTLKDELLADKFLKKLNTNELMHMNTRLVSQFIVNFARSGLAENSEARDGIISLLDNELEDQVLSSIYIARKALNIPTNKVFELYKRLAETLNNVETSTLVSILMSSIDMVPTTGNSSNNICDEIKTMCNRVIQVLSNRVEHIPLKMIAQLLSLVLNDFGGNIKFISRLCKKIDENFNDFDIVEIVSLTNEMSAVGLNVNKLFNKNIVKIRESAKAELDDDPVYHFDIEKTADYVDITPTECVVDASSNIDDDQVRTDTKIDFTKKDENEIAAIAKCALTKAETVSVLNIEDFMDDYEPDITFELTKYPSNNQEQEQKGDMEDRIKSRSLEALSRSSTTEEIKSEWANLRQSVH</sequence>
<feature type="region of interest" description="Disordered" evidence="1">
    <location>
        <begin position="710"/>
        <end position="758"/>
    </location>
</feature>
<protein>
    <submittedName>
        <fullName evidence="2">Uncharacterized protein</fullName>
    </submittedName>
</protein>
<gene>
    <name evidence="2" type="ORF">MACJ_000799</name>
</gene>
<accession>A0A976M4P1</accession>
<evidence type="ECO:0000313" key="2">
    <source>
        <dbReference type="EMBL" id="UKJ88355.2"/>
    </source>
</evidence>
<dbReference type="AlphaFoldDB" id="A0A976M4P1"/>
<dbReference type="EMBL" id="CP056065">
    <property type="protein sequence ID" value="UKJ88355.2"/>
    <property type="molecule type" value="Genomic_DNA"/>
</dbReference>
<feature type="compositionally biased region" description="Basic and acidic residues" evidence="1">
    <location>
        <begin position="719"/>
        <end position="733"/>
    </location>
</feature>
<dbReference type="OrthoDB" id="430737at2759"/>
<organism evidence="2 3">
    <name type="scientific">Theileria orientalis</name>
    <dbReference type="NCBI Taxonomy" id="68886"/>
    <lineage>
        <taxon>Eukaryota</taxon>
        <taxon>Sar</taxon>
        <taxon>Alveolata</taxon>
        <taxon>Apicomplexa</taxon>
        <taxon>Aconoidasida</taxon>
        <taxon>Piroplasmida</taxon>
        <taxon>Theileriidae</taxon>
        <taxon>Theileria</taxon>
    </lineage>
</organism>
<proteinExistence type="predicted"/>
<evidence type="ECO:0000313" key="3">
    <source>
        <dbReference type="Proteomes" id="UP000244803"/>
    </source>
</evidence>